<accession>A0AA36HYH1</accession>
<evidence type="ECO:0000313" key="2">
    <source>
        <dbReference type="EMBL" id="CAJ1377644.1"/>
    </source>
</evidence>
<proteinExistence type="predicted"/>
<organism evidence="2 3">
    <name type="scientific">Effrenium voratum</name>
    <dbReference type="NCBI Taxonomy" id="2562239"/>
    <lineage>
        <taxon>Eukaryota</taxon>
        <taxon>Sar</taxon>
        <taxon>Alveolata</taxon>
        <taxon>Dinophyceae</taxon>
        <taxon>Suessiales</taxon>
        <taxon>Symbiodiniaceae</taxon>
        <taxon>Effrenium</taxon>
    </lineage>
</organism>
<keyword evidence="1" id="KW-1133">Transmembrane helix</keyword>
<sequence>MPHAPITGSPQVIYTTAGGALANLLHKMSDDEEVDKGQLVWAALGDTNVKICCVGVAFALIAICAAWRARLLALFRYRNPKNPRDHNGALPLPVHVPIRGAPARGSHKIGSKAWVPADSRGLCSGWSVTADICIFVSP</sequence>
<comment type="caution">
    <text evidence="2">The sequence shown here is derived from an EMBL/GenBank/DDBJ whole genome shotgun (WGS) entry which is preliminary data.</text>
</comment>
<name>A0AA36HYH1_9DINO</name>
<evidence type="ECO:0000256" key="1">
    <source>
        <dbReference type="SAM" id="Phobius"/>
    </source>
</evidence>
<keyword evidence="1" id="KW-0812">Transmembrane</keyword>
<dbReference type="AlphaFoldDB" id="A0AA36HYH1"/>
<dbReference type="Proteomes" id="UP001178507">
    <property type="component" value="Unassembled WGS sequence"/>
</dbReference>
<evidence type="ECO:0000313" key="3">
    <source>
        <dbReference type="Proteomes" id="UP001178507"/>
    </source>
</evidence>
<keyword evidence="3" id="KW-1185">Reference proteome</keyword>
<feature type="transmembrane region" description="Helical" evidence="1">
    <location>
        <begin position="48"/>
        <end position="69"/>
    </location>
</feature>
<protein>
    <submittedName>
        <fullName evidence="2">Uncharacterized protein</fullName>
    </submittedName>
</protein>
<reference evidence="2" key="1">
    <citation type="submission" date="2023-08" db="EMBL/GenBank/DDBJ databases">
        <authorList>
            <person name="Chen Y."/>
            <person name="Shah S."/>
            <person name="Dougan E. K."/>
            <person name="Thang M."/>
            <person name="Chan C."/>
        </authorList>
    </citation>
    <scope>NUCLEOTIDE SEQUENCE</scope>
</reference>
<keyword evidence="1" id="KW-0472">Membrane</keyword>
<dbReference type="EMBL" id="CAUJNA010000477">
    <property type="protein sequence ID" value="CAJ1377644.1"/>
    <property type="molecule type" value="Genomic_DNA"/>
</dbReference>
<gene>
    <name evidence="2" type="ORF">EVOR1521_LOCUS6378</name>
</gene>